<reference evidence="2 3" key="1">
    <citation type="journal article" date="2016" name="Genome Announc.">
        <title>Genome Sequences of Pseudomonas oryzihabitans Phage POR1 and Pseudomonas aeruginosa Phage PAE1.</title>
        <authorList>
            <person name="Dyson Z.A."/>
            <person name="Seviour R.J."/>
            <person name="Tucci J."/>
            <person name="Petrovski S."/>
        </authorList>
    </citation>
    <scope>NUCLEOTIDE SEQUENCE [LARGE SCALE GENOMIC DNA]</scope>
</reference>
<protein>
    <submittedName>
        <fullName evidence="2">Putative basic leucine zipper protein</fullName>
    </submittedName>
</protein>
<keyword evidence="3" id="KW-1185">Reference proteome</keyword>
<dbReference type="Proteomes" id="UP000225954">
    <property type="component" value="Segment"/>
</dbReference>
<evidence type="ECO:0000256" key="1">
    <source>
        <dbReference type="SAM" id="Coils"/>
    </source>
</evidence>
<dbReference type="EMBL" id="KT716399">
    <property type="protein sequence ID" value="ALH46262.1"/>
    <property type="molecule type" value="Genomic_DNA"/>
</dbReference>
<evidence type="ECO:0000313" key="2">
    <source>
        <dbReference type="EMBL" id="ALH46262.1"/>
    </source>
</evidence>
<name>A0A0N9RZ11_9CAUD</name>
<evidence type="ECO:0000313" key="3">
    <source>
        <dbReference type="Proteomes" id="UP000225954"/>
    </source>
</evidence>
<keyword evidence="1" id="KW-0175">Coiled coil</keyword>
<feature type="coiled-coil region" evidence="1">
    <location>
        <begin position="4"/>
        <end position="31"/>
    </location>
</feature>
<proteinExistence type="predicted"/>
<organism evidence="2 3">
    <name type="scientific">Pseudomonas phage POR1</name>
    <dbReference type="NCBI Taxonomy" id="1718594"/>
    <lineage>
        <taxon>Viruses</taxon>
        <taxon>Duplodnaviria</taxon>
        <taxon>Heunggongvirae</taxon>
        <taxon>Uroviricota</taxon>
        <taxon>Caudoviricetes</taxon>
        <taxon>Porunavirus</taxon>
        <taxon>Porunavirus POR1</taxon>
    </lineage>
</organism>
<gene>
    <name evidence="2" type="ORF">POR1_57</name>
</gene>
<sequence>MATKAELQKRAEQAESRYNYVKERVSKYRNENARLRNILAQLVHHQDAEELEGIDPAYLPLFVPNASPGHEHTIPGHWDHDGSVCKQCESWAAARKLLNEG</sequence>
<accession>A0A0N9RZ11</accession>